<evidence type="ECO:0000259" key="1">
    <source>
        <dbReference type="PROSITE" id="PS50878"/>
    </source>
</evidence>
<sequence length="1175" mass="139113">MKVCNIHAPNEEREKYNFYKDLNELIEKQENIIVLGDFNTVMQRIDIDDSMQFRRDRGRNELYNIMEKNNMVDVWREMNGMKREYSRRQIVDKILKQSRIDLFLCKKEEVHYVTKASYKNYSESDHDFLWISMNLNETDKGPGVWILNTELLKLELYKMEIESIIINSVNDEMYEMEKGFWWDSLKSRLKKFSMEYSKKIQKAKRMKEMKIKKEWDEEMRKVNVNDIDKIIELQEELRKIEEEKCKGAIIRSRAKDIVEGERSTKYFYELEKTRQRADIITSIKIQDGKSVEDKAGILGEIKRFYKDLFTENEVVLEDEEFLLRKIKVKVNEEDKEMCESGITELEIGTAIDQLKNGKCPGIDGLPAEFYKVFKAVLCPILNELYTDIFRKGNLTNSMKKGMVKIIYKRKGDKGDLKNYRPLSMLNTDYKILAKVLANRLKIVVPNIITTNQAYAVLKRDITDVINNIRDIIWYMKEEKETGYIISVDLEKAFDRVEHKYLIDVMERFGFGENFLNWIKCLYTDITSCVKVNGFLTEDFKITRSIRQGCPMSALLYTIVSEALGLAIDQEKNIKGIWIKETESEHKVFQYADDTTLILKDIKSIDLAMNILERYCKGTGAKVNKEKTTYMRVGLTKDVSNKMQFKEEKRNMKILGIRVGENENEIRDAVWEEVLKGMEKRLNFWKLRNLFLKGKVLVINSLFLSKMWYVLSSVSLPMWIYKKIKSIVLNFLWEGKTPKIAYGTLIGKVEEGGLGLIDPFIRMKSIRIKIVNKYWKDGKYAWKGVMKYFLDKCGKMGEDVLWMKLKENMMNGIPEFYKEVVKAWGEFRKYVVCMSLSKEEILRQPLFLNNTIKRGHQAIFYKKWFDAGIKQIKDIMYEVIPGFVPVQVIRDAIVENYDDESKTVLENQFKKLKEVIPKEWINILEDKTQTNCKDGMVVAYKINDKQYDFKDGILKMFYSCLCKDVFITPKAGEYWQRIFPSVEKNNIWQNLRAWWKSPILENFDYILRHNCLLSEMRLCKIGLASNARCKVCNREDEGVLHLFFKCTELQCFIKKLKQMANKLGVEQRCINEEWETIFLFGFKGNVKNECFLNFMLTIARFVIWSRRNMVKKKKTKIPVCRLFKIKMCFILNVLFDYYNMNDEKDVFVRNFVKENPLLEMTYFHFNVLLPKCDIDC</sequence>
<evidence type="ECO:0000313" key="3">
    <source>
        <dbReference type="Proteomes" id="UP000694700"/>
    </source>
</evidence>
<dbReference type="GO" id="GO:0003824">
    <property type="term" value="F:catalytic activity"/>
    <property type="evidence" value="ECO:0007669"/>
    <property type="project" value="InterPro"/>
</dbReference>
<dbReference type="Ensembl" id="ENSCCRT00015001280.1">
    <property type="protein sequence ID" value="ENSCCRP00015001188.1"/>
    <property type="gene ID" value="ENSCCRG00015000793.1"/>
</dbReference>
<name>A0A8C1S1M8_CYPCA</name>
<dbReference type="InterPro" id="IPR005135">
    <property type="entry name" value="Endo/exonuclease/phosphatase"/>
</dbReference>
<feature type="domain" description="Reverse transcriptase" evidence="1">
    <location>
        <begin position="387"/>
        <end position="658"/>
    </location>
</feature>
<dbReference type="PANTHER" id="PTHR31635:SF196">
    <property type="entry name" value="REVERSE TRANSCRIPTASE DOMAIN-CONTAINING PROTEIN-RELATED"/>
    <property type="match status" value="1"/>
</dbReference>
<dbReference type="Pfam" id="PF13966">
    <property type="entry name" value="zf-RVT"/>
    <property type="match status" value="1"/>
</dbReference>
<dbReference type="Proteomes" id="UP000694700">
    <property type="component" value="Unplaced"/>
</dbReference>
<dbReference type="Pfam" id="PF14529">
    <property type="entry name" value="Exo_endo_phos_2"/>
    <property type="match status" value="1"/>
</dbReference>
<dbReference type="Pfam" id="PF00078">
    <property type="entry name" value="RVT_1"/>
    <property type="match status" value="1"/>
</dbReference>
<dbReference type="CDD" id="cd01650">
    <property type="entry name" value="RT_nLTR_like"/>
    <property type="match status" value="1"/>
</dbReference>
<dbReference type="InterPro" id="IPR043502">
    <property type="entry name" value="DNA/RNA_pol_sf"/>
</dbReference>
<dbReference type="PROSITE" id="PS50878">
    <property type="entry name" value="RT_POL"/>
    <property type="match status" value="1"/>
</dbReference>
<dbReference type="Gene3D" id="3.60.10.10">
    <property type="entry name" value="Endonuclease/exonuclease/phosphatase"/>
    <property type="match status" value="1"/>
</dbReference>
<proteinExistence type="predicted"/>
<reference evidence="2" key="1">
    <citation type="submission" date="2025-08" db="UniProtKB">
        <authorList>
            <consortium name="Ensembl"/>
        </authorList>
    </citation>
    <scope>IDENTIFICATION</scope>
</reference>
<dbReference type="AlphaFoldDB" id="A0A8C1S1M8"/>
<evidence type="ECO:0000313" key="2">
    <source>
        <dbReference type="Ensembl" id="ENSCCRP00015001188.1"/>
    </source>
</evidence>
<dbReference type="InterPro" id="IPR036691">
    <property type="entry name" value="Endo/exonu/phosph_ase_sf"/>
</dbReference>
<dbReference type="InterPro" id="IPR000477">
    <property type="entry name" value="RT_dom"/>
</dbReference>
<dbReference type="InterPro" id="IPR026960">
    <property type="entry name" value="RVT-Znf"/>
</dbReference>
<dbReference type="PANTHER" id="PTHR31635">
    <property type="entry name" value="REVERSE TRANSCRIPTASE DOMAIN-CONTAINING PROTEIN-RELATED"/>
    <property type="match status" value="1"/>
</dbReference>
<dbReference type="SUPFAM" id="SSF56219">
    <property type="entry name" value="DNase I-like"/>
    <property type="match status" value="1"/>
</dbReference>
<dbReference type="SUPFAM" id="SSF56672">
    <property type="entry name" value="DNA/RNA polymerases"/>
    <property type="match status" value="1"/>
</dbReference>
<organism evidence="2 3">
    <name type="scientific">Cyprinus carpio</name>
    <name type="common">Common carp</name>
    <dbReference type="NCBI Taxonomy" id="7962"/>
    <lineage>
        <taxon>Eukaryota</taxon>
        <taxon>Metazoa</taxon>
        <taxon>Chordata</taxon>
        <taxon>Craniata</taxon>
        <taxon>Vertebrata</taxon>
        <taxon>Euteleostomi</taxon>
        <taxon>Actinopterygii</taxon>
        <taxon>Neopterygii</taxon>
        <taxon>Teleostei</taxon>
        <taxon>Ostariophysi</taxon>
        <taxon>Cypriniformes</taxon>
        <taxon>Cyprinidae</taxon>
        <taxon>Cyprininae</taxon>
        <taxon>Cyprinus</taxon>
    </lineage>
</organism>
<accession>A0A8C1S1M8</accession>
<protein>
    <recommendedName>
        <fullName evidence="1">Reverse transcriptase domain-containing protein</fullName>
    </recommendedName>
</protein>